<dbReference type="Proteomes" id="UP000740883">
    <property type="component" value="Unassembled WGS sequence"/>
</dbReference>
<reference evidence="2 3" key="1">
    <citation type="journal article" date="2020" name="Genome Biol. Evol.">
        <title>Comparative genomics of strictly vertically transmitted, feminizing microsporidia endosymbionts of amphipod crustaceans.</title>
        <authorList>
            <person name="Cormier A."/>
            <person name="Chebbi M.A."/>
            <person name="Giraud I."/>
            <person name="Wattier R."/>
            <person name="Teixeira M."/>
            <person name="Gilbert C."/>
            <person name="Rigaud T."/>
            <person name="Cordaux R."/>
        </authorList>
    </citation>
    <scope>NUCLEOTIDE SEQUENCE [LARGE SCALE GENOMIC DNA]</scope>
    <source>
        <strain evidence="2 3">Ou3-Ou53</strain>
    </source>
</reference>
<evidence type="ECO:0000256" key="1">
    <source>
        <dbReference type="ARBA" id="ARBA00022737"/>
    </source>
</evidence>
<accession>A0A9P6KZR6</accession>
<dbReference type="OrthoDB" id="26525at2759"/>
<protein>
    <submittedName>
        <fullName evidence="2">Troponin C, skeletal muscle</fullName>
    </submittedName>
</protein>
<name>A0A9P6KZR6_9MICR</name>
<organism evidence="2 3">
    <name type="scientific">Nosema granulosis</name>
    <dbReference type="NCBI Taxonomy" id="83296"/>
    <lineage>
        <taxon>Eukaryota</taxon>
        <taxon>Fungi</taxon>
        <taxon>Fungi incertae sedis</taxon>
        <taxon>Microsporidia</taxon>
        <taxon>Nosematidae</taxon>
        <taxon>Nosema</taxon>
    </lineage>
</organism>
<keyword evidence="1" id="KW-0677">Repeat</keyword>
<gene>
    <name evidence="2" type="primary">TNNC2</name>
    <name evidence="2" type="ORF">NGRA_1042</name>
</gene>
<sequence length="148" mass="17018">MQQDLENPIQQEIDKLVKVYQLFVESPNETVPLEMIEELFRFAGFTVTEQRLNEIAREIPESGLKFEHFKLICAELEKTEISRSEMEASLKSLSVDNDGYVDVESLMNIFTTSPHSLSEEEIEEVLSLFKPNAEGKISIDFILSILFK</sequence>
<dbReference type="InterPro" id="IPR011992">
    <property type="entry name" value="EF-hand-dom_pair"/>
</dbReference>
<evidence type="ECO:0000313" key="3">
    <source>
        <dbReference type="Proteomes" id="UP000740883"/>
    </source>
</evidence>
<comment type="caution">
    <text evidence="2">The sequence shown here is derived from an EMBL/GenBank/DDBJ whole genome shotgun (WGS) entry which is preliminary data.</text>
</comment>
<proteinExistence type="predicted"/>
<keyword evidence="3" id="KW-1185">Reference proteome</keyword>
<dbReference type="Gene3D" id="1.10.238.10">
    <property type="entry name" value="EF-hand"/>
    <property type="match status" value="1"/>
</dbReference>
<dbReference type="EMBL" id="SBJO01000054">
    <property type="protein sequence ID" value="KAF9763782.1"/>
    <property type="molecule type" value="Genomic_DNA"/>
</dbReference>
<dbReference type="GO" id="GO:0016460">
    <property type="term" value="C:myosin II complex"/>
    <property type="evidence" value="ECO:0007669"/>
    <property type="project" value="TreeGrafter"/>
</dbReference>
<dbReference type="SUPFAM" id="SSF47473">
    <property type="entry name" value="EF-hand"/>
    <property type="match status" value="1"/>
</dbReference>
<dbReference type="AlphaFoldDB" id="A0A9P6KZR6"/>
<dbReference type="PANTHER" id="PTHR23048">
    <property type="entry name" value="MYOSIN LIGHT CHAIN 1, 3"/>
    <property type="match status" value="1"/>
</dbReference>
<evidence type="ECO:0000313" key="2">
    <source>
        <dbReference type="EMBL" id="KAF9763782.1"/>
    </source>
</evidence>
<dbReference type="PANTHER" id="PTHR23048:SF0">
    <property type="entry name" value="CALMODULIN LIKE 3"/>
    <property type="match status" value="1"/>
</dbReference>
<dbReference type="InterPro" id="IPR050230">
    <property type="entry name" value="CALM/Myosin/TropC-like"/>
</dbReference>